<keyword evidence="3" id="KW-1185">Reference proteome</keyword>
<evidence type="ECO:0000256" key="1">
    <source>
        <dbReference type="SAM" id="SignalP"/>
    </source>
</evidence>
<proteinExistence type="predicted"/>
<evidence type="ECO:0000313" key="2">
    <source>
        <dbReference type="EMBL" id="GED98363.1"/>
    </source>
</evidence>
<dbReference type="Proteomes" id="UP000444980">
    <property type="component" value="Unassembled WGS sequence"/>
</dbReference>
<organism evidence="2 3">
    <name type="scientific">Gordonia crocea</name>
    <dbReference type="NCBI Taxonomy" id="589162"/>
    <lineage>
        <taxon>Bacteria</taxon>
        <taxon>Bacillati</taxon>
        <taxon>Actinomycetota</taxon>
        <taxon>Actinomycetes</taxon>
        <taxon>Mycobacteriales</taxon>
        <taxon>Gordoniaceae</taxon>
        <taxon>Gordonia</taxon>
    </lineage>
</organism>
<protein>
    <recommendedName>
        <fullName evidence="4">Lipoprotein LprB</fullName>
    </recommendedName>
</protein>
<comment type="caution">
    <text evidence="2">The sequence shown here is derived from an EMBL/GenBank/DDBJ whole genome shotgun (WGS) entry which is preliminary data.</text>
</comment>
<accession>A0A7I9UZN5</accession>
<dbReference type="RefSeq" id="WP_161927794.1">
    <property type="nucleotide sequence ID" value="NZ_BJOU01000002.1"/>
</dbReference>
<dbReference type="PROSITE" id="PS51257">
    <property type="entry name" value="PROKAR_LIPOPROTEIN"/>
    <property type="match status" value="1"/>
</dbReference>
<dbReference type="AlphaFoldDB" id="A0A7I9UZN5"/>
<feature type="signal peptide" evidence="1">
    <location>
        <begin position="1"/>
        <end position="23"/>
    </location>
</feature>
<dbReference type="EMBL" id="BJOU01000002">
    <property type="protein sequence ID" value="GED98363.1"/>
    <property type="molecule type" value="Genomic_DNA"/>
</dbReference>
<sequence>MNVVRAAARCGWLVCAVLVVVVAAGCGGSDGTPGTPTAKAPTKGGPFFGVCGGVDVADVVAATGFTGLRRTVKTPSSCVWENEAGDTASIDWFRRSPIGRERAAVQLGKDRVDDIEVNGHAGFTGVSPGICEVIVGFDADFFEWLVATDRRPAAGDDLAEQFCVAAKSLARTSIERAQP</sequence>
<name>A0A7I9UZN5_9ACTN</name>
<evidence type="ECO:0008006" key="4">
    <source>
        <dbReference type="Google" id="ProtNLM"/>
    </source>
</evidence>
<feature type="chain" id="PRO_5029461936" description="Lipoprotein LprB" evidence="1">
    <location>
        <begin position="24"/>
        <end position="179"/>
    </location>
</feature>
<keyword evidence="1" id="KW-0732">Signal</keyword>
<evidence type="ECO:0000313" key="3">
    <source>
        <dbReference type="Proteomes" id="UP000444980"/>
    </source>
</evidence>
<dbReference type="OrthoDB" id="9797176at2"/>
<reference evidence="3" key="1">
    <citation type="submission" date="2019-06" db="EMBL/GenBank/DDBJ databases">
        <title>Gordonia isolated from sludge of a wastewater treatment plant.</title>
        <authorList>
            <person name="Tamura T."/>
            <person name="Aoyama K."/>
            <person name="Kang Y."/>
            <person name="Saito S."/>
            <person name="Akiyama N."/>
            <person name="Yazawa K."/>
            <person name="Gonoi T."/>
            <person name="Mikami Y."/>
        </authorList>
    </citation>
    <scope>NUCLEOTIDE SEQUENCE [LARGE SCALE GENOMIC DNA]</scope>
    <source>
        <strain evidence="3">NBRC 107697</strain>
    </source>
</reference>
<gene>
    <name evidence="2" type="ORF">nbrc107697_24020</name>
</gene>